<evidence type="ECO:0000313" key="1">
    <source>
        <dbReference type="EMBL" id="TMS32878.1"/>
    </source>
</evidence>
<keyword evidence="2" id="KW-1185">Reference proteome</keyword>
<reference evidence="1 2" key="1">
    <citation type="journal article" date="2015" name="Genome Biol.">
        <title>Comparative genomics of Steinernema reveals deeply conserved gene regulatory networks.</title>
        <authorList>
            <person name="Dillman A.R."/>
            <person name="Macchietto M."/>
            <person name="Porter C.F."/>
            <person name="Rogers A."/>
            <person name="Williams B."/>
            <person name="Antoshechkin I."/>
            <person name="Lee M.M."/>
            <person name="Goodwin Z."/>
            <person name="Lu X."/>
            <person name="Lewis E.E."/>
            <person name="Goodrich-Blair H."/>
            <person name="Stock S.P."/>
            <person name="Adams B.J."/>
            <person name="Sternberg P.W."/>
            <person name="Mortazavi A."/>
        </authorList>
    </citation>
    <scope>NUCLEOTIDE SEQUENCE [LARGE SCALE GENOMIC DNA]</scope>
    <source>
        <strain evidence="1 2">ALL</strain>
    </source>
</reference>
<sequence>MIGRLLDGEDRLNPALRQVEDLHRRVQEAYLAGSLDIDLRHHGPRIVFPHLGGGEHIEGVKRFLVHPGIPHAHSAQRRAQTITPSLSSATLHPMIVDCRSLNVVTCGQACHGSVAVVDVDVDLFVAIPDAASA</sequence>
<dbReference type="AlphaFoldDB" id="A0A4U8UN06"/>
<evidence type="ECO:0000313" key="2">
    <source>
        <dbReference type="Proteomes" id="UP000298663"/>
    </source>
</evidence>
<dbReference type="Proteomes" id="UP000298663">
    <property type="component" value="Unassembled WGS sequence"/>
</dbReference>
<dbReference type="EMBL" id="AZBU02000001">
    <property type="protein sequence ID" value="TMS32878.1"/>
    <property type="molecule type" value="Genomic_DNA"/>
</dbReference>
<organism evidence="1 2">
    <name type="scientific">Steinernema carpocapsae</name>
    <name type="common">Entomopathogenic nematode</name>
    <dbReference type="NCBI Taxonomy" id="34508"/>
    <lineage>
        <taxon>Eukaryota</taxon>
        <taxon>Metazoa</taxon>
        <taxon>Ecdysozoa</taxon>
        <taxon>Nematoda</taxon>
        <taxon>Chromadorea</taxon>
        <taxon>Rhabditida</taxon>
        <taxon>Tylenchina</taxon>
        <taxon>Panagrolaimomorpha</taxon>
        <taxon>Strongyloidoidea</taxon>
        <taxon>Steinernematidae</taxon>
        <taxon>Steinernema</taxon>
    </lineage>
</organism>
<name>A0A4U8UN06_STECR</name>
<gene>
    <name evidence="1" type="ORF">L596_000672</name>
</gene>
<protein>
    <submittedName>
        <fullName evidence="1">Uncharacterized protein</fullName>
    </submittedName>
</protein>
<accession>A0A4U8UN06</accession>
<reference evidence="1 2" key="2">
    <citation type="journal article" date="2019" name="G3 (Bethesda)">
        <title>Hybrid Assembly of the Genome of the Entomopathogenic Nematode Steinernema carpocapsae Identifies the X-Chromosome.</title>
        <authorList>
            <person name="Serra L."/>
            <person name="Macchietto M."/>
            <person name="Macias-Munoz A."/>
            <person name="McGill C.J."/>
            <person name="Rodriguez I.M."/>
            <person name="Rodriguez B."/>
            <person name="Murad R."/>
            <person name="Mortazavi A."/>
        </authorList>
    </citation>
    <scope>NUCLEOTIDE SEQUENCE [LARGE SCALE GENOMIC DNA]</scope>
    <source>
        <strain evidence="1 2">ALL</strain>
    </source>
</reference>
<comment type="caution">
    <text evidence="1">The sequence shown here is derived from an EMBL/GenBank/DDBJ whole genome shotgun (WGS) entry which is preliminary data.</text>
</comment>
<proteinExistence type="predicted"/>